<evidence type="ECO:0000256" key="1">
    <source>
        <dbReference type="ARBA" id="ARBA00004651"/>
    </source>
</evidence>
<organism evidence="8 9">
    <name type="scientific">Microbispora rosea</name>
    <dbReference type="NCBI Taxonomy" id="58117"/>
    <lineage>
        <taxon>Bacteria</taxon>
        <taxon>Bacillati</taxon>
        <taxon>Actinomycetota</taxon>
        <taxon>Actinomycetes</taxon>
        <taxon>Streptosporangiales</taxon>
        <taxon>Streptosporangiaceae</taxon>
        <taxon>Microbispora</taxon>
    </lineage>
</organism>
<dbReference type="PANTHER" id="PTHR33452">
    <property type="entry name" value="OXIDOREDUCTASE CATD-RELATED"/>
    <property type="match status" value="1"/>
</dbReference>
<dbReference type="GO" id="GO:0005886">
    <property type="term" value="C:plasma membrane"/>
    <property type="evidence" value="ECO:0007669"/>
    <property type="project" value="UniProtKB-SubCell"/>
</dbReference>
<dbReference type="Proteomes" id="UP000186096">
    <property type="component" value="Unassembled WGS sequence"/>
</dbReference>
<protein>
    <submittedName>
        <fullName evidence="8">Putative oxidoreductase</fullName>
    </submittedName>
</protein>
<dbReference type="InterPro" id="IPR032808">
    <property type="entry name" value="DoxX"/>
</dbReference>
<evidence type="ECO:0000256" key="2">
    <source>
        <dbReference type="ARBA" id="ARBA00006679"/>
    </source>
</evidence>
<feature type="transmembrane region" description="Helical" evidence="7">
    <location>
        <begin position="23"/>
        <end position="41"/>
    </location>
</feature>
<evidence type="ECO:0000256" key="6">
    <source>
        <dbReference type="ARBA" id="ARBA00023136"/>
    </source>
</evidence>
<evidence type="ECO:0000256" key="5">
    <source>
        <dbReference type="ARBA" id="ARBA00022989"/>
    </source>
</evidence>
<dbReference type="EMBL" id="FTNI01000023">
    <property type="protein sequence ID" value="SIS02285.1"/>
    <property type="molecule type" value="Genomic_DNA"/>
</dbReference>
<dbReference type="PANTHER" id="PTHR33452:SF1">
    <property type="entry name" value="INNER MEMBRANE PROTEIN YPHA-RELATED"/>
    <property type="match status" value="1"/>
</dbReference>
<comment type="similarity">
    <text evidence="2">Belongs to the DoxX family.</text>
</comment>
<evidence type="ECO:0000256" key="4">
    <source>
        <dbReference type="ARBA" id="ARBA00022692"/>
    </source>
</evidence>
<evidence type="ECO:0000256" key="3">
    <source>
        <dbReference type="ARBA" id="ARBA00022475"/>
    </source>
</evidence>
<keyword evidence="5 7" id="KW-1133">Transmembrane helix</keyword>
<feature type="transmembrane region" description="Helical" evidence="7">
    <location>
        <begin position="121"/>
        <end position="142"/>
    </location>
</feature>
<keyword evidence="4 7" id="KW-0812">Transmembrane</keyword>
<name>A0A1N7FPU4_9ACTN</name>
<sequence length="159" mass="16409">MDARAGSPTSNDQPALIERARRISLLLARIGLGTVFIANGWEKFAMSGIGGTAAFFKSQGVPFPWVSALGIATLELAGGIALVLGLLLPVVGTLLTLDMLGAIVFVHGSKGFFIADDGVEFVLGLAAASLAIAFSGGGALAADNLWQGRRAKVMEHTSR</sequence>
<evidence type="ECO:0000313" key="8">
    <source>
        <dbReference type="EMBL" id="SIS02285.1"/>
    </source>
</evidence>
<evidence type="ECO:0000256" key="7">
    <source>
        <dbReference type="SAM" id="Phobius"/>
    </source>
</evidence>
<comment type="subcellular location">
    <subcellularLocation>
        <location evidence="1">Cell membrane</location>
        <topology evidence="1">Multi-pass membrane protein</topology>
    </subcellularLocation>
</comment>
<dbReference type="STRING" id="58117.SAMN05421833_12362"/>
<feature type="transmembrane region" description="Helical" evidence="7">
    <location>
        <begin position="65"/>
        <end position="88"/>
    </location>
</feature>
<accession>A0A1N7FPU4</accession>
<proteinExistence type="inferred from homology"/>
<keyword evidence="9" id="KW-1185">Reference proteome</keyword>
<keyword evidence="6 7" id="KW-0472">Membrane</keyword>
<evidence type="ECO:0000313" key="9">
    <source>
        <dbReference type="Proteomes" id="UP000186096"/>
    </source>
</evidence>
<dbReference type="AlphaFoldDB" id="A0A1N7FPU4"/>
<keyword evidence="3" id="KW-1003">Cell membrane</keyword>
<gene>
    <name evidence="8" type="ORF">SAMN05421833_12362</name>
</gene>
<feature type="transmembrane region" description="Helical" evidence="7">
    <location>
        <begin position="95"/>
        <end position="115"/>
    </location>
</feature>
<dbReference type="InterPro" id="IPR051907">
    <property type="entry name" value="DoxX-like_oxidoreductase"/>
</dbReference>
<reference evidence="9" key="1">
    <citation type="submission" date="2017-01" db="EMBL/GenBank/DDBJ databases">
        <authorList>
            <person name="Varghese N."/>
            <person name="Submissions S."/>
        </authorList>
    </citation>
    <scope>NUCLEOTIDE SEQUENCE [LARGE SCALE GENOMIC DNA]</scope>
    <source>
        <strain evidence="9">ATCC 12950</strain>
    </source>
</reference>
<dbReference type="Pfam" id="PF07681">
    <property type="entry name" value="DoxX"/>
    <property type="match status" value="1"/>
</dbReference>
<dbReference type="RefSeq" id="WP_076439431.1">
    <property type="nucleotide sequence ID" value="NZ_FTNI01000023.1"/>
</dbReference>